<gene>
    <name evidence="1" type="ORF">QTN89_01705</name>
</gene>
<sequence length="59" mass="5947">MVTLTPQSAAGGATGAQIVIQTVHGNMMSISIAMLQQIGIGRGTSTMQASGARQAETKS</sequence>
<evidence type="ECO:0000313" key="1">
    <source>
        <dbReference type="EMBL" id="MDM4014126.1"/>
    </source>
</evidence>
<reference evidence="1 2" key="1">
    <citation type="submission" date="2023-06" db="EMBL/GenBank/DDBJ databases">
        <title>Roseiconus lacunae JC819 isolated from Gulf of Mannar region, Tamil Nadu.</title>
        <authorList>
            <person name="Pk S."/>
            <person name="Ch S."/>
            <person name="Ch V.R."/>
        </authorList>
    </citation>
    <scope>NUCLEOTIDE SEQUENCE [LARGE SCALE GENOMIC DNA]</scope>
    <source>
        <strain evidence="1 2">JC819</strain>
    </source>
</reference>
<keyword evidence="2" id="KW-1185">Reference proteome</keyword>
<protein>
    <submittedName>
        <fullName evidence="1">Uncharacterized protein</fullName>
    </submittedName>
</protein>
<dbReference type="EMBL" id="JASZZN010000001">
    <property type="protein sequence ID" value="MDM4014126.1"/>
    <property type="molecule type" value="Genomic_DNA"/>
</dbReference>
<dbReference type="RefSeq" id="WP_149495010.1">
    <property type="nucleotide sequence ID" value="NZ_JASZZN010000001.1"/>
</dbReference>
<proteinExistence type="predicted"/>
<dbReference type="Proteomes" id="UP001239462">
    <property type="component" value="Unassembled WGS sequence"/>
</dbReference>
<organism evidence="1 2">
    <name type="scientific">Roseiconus lacunae</name>
    <dbReference type="NCBI Taxonomy" id="2605694"/>
    <lineage>
        <taxon>Bacteria</taxon>
        <taxon>Pseudomonadati</taxon>
        <taxon>Planctomycetota</taxon>
        <taxon>Planctomycetia</taxon>
        <taxon>Pirellulales</taxon>
        <taxon>Pirellulaceae</taxon>
        <taxon>Roseiconus</taxon>
    </lineage>
</organism>
<evidence type="ECO:0000313" key="2">
    <source>
        <dbReference type="Proteomes" id="UP001239462"/>
    </source>
</evidence>
<comment type="caution">
    <text evidence="1">The sequence shown here is derived from an EMBL/GenBank/DDBJ whole genome shotgun (WGS) entry which is preliminary data.</text>
</comment>
<name>A0ABT7PD27_9BACT</name>
<accession>A0ABT7PD27</accession>